<dbReference type="AlphaFoldDB" id="A0A9X1SAF9"/>
<sequence length="232" mass="23803">MPGPPDHAAIILAGGRSSRLGGVPKALLLADGKTLLETTLAAVPDARPVCVAGPPQLAPLLARSAPEAVLVREEPAFGGPAAAVAAGILAMTDPPEWTLVLACDMPGIAAAIETLLCSATGSESLLAVDAEGYMQPLAGIYRTADLLSAVNVPAPGQLTNMSMKGLLARVQWRGVQVSPMSTADVDTWADAMSLGVSATDMQQQCLRHGPSEAKEHEWQASRNNSKHGAAGC</sequence>
<gene>
    <name evidence="4" type="ORF">LJ755_11750</name>
    <name evidence="5" type="ORF">MUK71_02955</name>
</gene>
<evidence type="ECO:0000259" key="3">
    <source>
        <dbReference type="Pfam" id="PF12804"/>
    </source>
</evidence>
<reference evidence="4" key="1">
    <citation type="submission" date="2021-10" db="EMBL/GenBank/DDBJ databases">
        <title>Novel species in genus Arthrobacter.</title>
        <authorList>
            <person name="Liu Y."/>
        </authorList>
    </citation>
    <scope>NUCLEOTIDE SEQUENCE</scope>
    <source>
        <strain evidence="4">Zg-Y462</strain>
        <strain evidence="6">zg-Y462</strain>
    </source>
</reference>
<feature type="region of interest" description="Disordered" evidence="2">
    <location>
        <begin position="208"/>
        <end position="232"/>
    </location>
</feature>
<dbReference type="PANTHER" id="PTHR19136">
    <property type="entry name" value="MOLYBDENUM COFACTOR GUANYLYLTRANSFERASE"/>
    <property type="match status" value="1"/>
</dbReference>
<dbReference type="InterPro" id="IPR025877">
    <property type="entry name" value="MobA-like_NTP_Trfase"/>
</dbReference>
<dbReference type="EMBL" id="CP094984">
    <property type="protein sequence ID" value="UON92622.1"/>
    <property type="molecule type" value="Genomic_DNA"/>
</dbReference>
<dbReference type="PANTHER" id="PTHR19136:SF81">
    <property type="entry name" value="MOLYBDENUM COFACTOR GUANYLYLTRANSFERASE"/>
    <property type="match status" value="1"/>
</dbReference>
<feature type="compositionally biased region" description="Basic and acidic residues" evidence="2">
    <location>
        <begin position="209"/>
        <end position="219"/>
    </location>
</feature>
<proteinExistence type="predicted"/>
<dbReference type="Gene3D" id="3.90.550.10">
    <property type="entry name" value="Spore Coat Polysaccharide Biosynthesis Protein SpsA, Chain A"/>
    <property type="match status" value="1"/>
</dbReference>
<evidence type="ECO:0000313" key="6">
    <source>
        <dbReference type="Proteomes" id="UP000829758"/>
    </source>
</evidence>
<dbReference type="Pfam" id="PF12804">
    <property type="entry name" value="NTP_transf_3"/>
    <property type="match status" value="1"/>
</dbReference>
<feature type="domain" description="MobA-like NTP transferase" evidence="3">
    <location>
        <begin position="9"/>
        <end position="147"/>
    </location>
</feature>
<keyword evidence="1 4" id="KW-0808">Transferase</keyword>
<dbReference type="RefSeq" id="WP_227929198.1">
    <property type="nucleotide sequence ID" value="NZ_CP094984.1"/>
</dbReference>
<evidence type="ECO:0000313" key="7">
    <source>
        <dbReference type="Proteomes" id="UP001155145"/>
    </source>
</evidence>
<name>A0A9X1SAF9_9MICC</name>
<keyword evidence="6" id="KW-1185">Reference proteome</keyword>
<dbReference type="Proteomes" id="UP001155145">
    <property type="component" value="Unassembled WGS sequence"/>
</dbReference>
<protein>
    <submittedName>
        <fullName evidence="4">NTP transferase domain-containing protein</fullName>
    </submittedName>
</protein>
<evidence type="ECO:0000256" key="1">
    <source>
        <dbReference type="ARBA" id="ARBA00022679"/>
    </source>
</evidence>
<dbReference type="SUPFAM" id="SSF53448">
    <property type="entry name" value="Nucleotide-diphospho-sugar transferases"/>
    <property type="match status" value="1"/>
</dbReference>
<accession>A0A9X1SAF9</accession>
<dbReference type="InterPro" id="IPR029044">
    <property type="entry name" value="Nucleotide-diphossugar_trans"/>
</dbReference>
<dbReference type="EMBL" id="JAJFZT010000007">
    <property type="protein sequence ID" value="MCC3273402.1"/>
    <property type="molecule type" value="Genomic_DNA"/>
</dbReference>
<evidence type="ECO:0000256" key="2">
    <source>
        <dbReference type="SAM" id="MobiDB-lite"/>
    </source>
</evidence>
<dbReference type="Proteomes" id="UP000829758">
    <property type="component" value="Chromosome"/>
</dbReference>
<evidence type="ECO:0000313" key="5">
    <source>
        <dbReference type="EMBL" id="UON92622.1"/>
    </source>
</evidence>
<evidence type="ECO:0000313" key="4">
    <source>
        <dbReference type="EMBL" id="MCC3273402.1"/>
    </source>
</evidence>
<dbReference type="GO" id="GO:0016779">
    <property type="term" value="F:nucleotidyltransferase activity"/>
    <property type="evidence" value="ECO:0007669"/>
    <property type="project" value="UniProtKB-ARBA"/>
</dbReference>
<organism evidence="4 7">
    <name type="scientific">Arthrobacter zhangbolii</name>
    <dbReference type="NCBI Taxonomy" id="2886936"/>
    <lineage>
        <taxon>Bacteria</taxon>
        <taxon>Bacillati</taxon>
        <taxon>Actinomycetota</taxon>
        <taxon>Actinomycetes</taxon>
        <taxon>Micrococcales</taxon>
        <taxon>Micrococcaceae</taxon>
        <taxon>Arthrobacter</taxon>
    </lineage>
</organism>